<proteinExistence type="predicted"/>
<reference evidence="2" key="1">
    <citation type="submission" date="2017-10" db="EMBL/GenBank/DDBJ databases">
        <title>Rapid genome shrinkage in a self-fertile nematode reveals novel sperm competition proteins.</title>
        <authorList>
            <person name="Yin D."/>
            <person name="Schwarz E.M."/>
            <person name="Thomas C.G."/>
            <person name="Felde R.L."/>
            <person name="Korf I.F."/>
            <person name="Cutter A.D."/>
            <person name="Schartner C.M."/>
            <person name="Ralston E.J."/>
            <person name="Meyer B.J."/>
            <person name="Haag E.S."/>
        </authorList>
    </citation>
    <scope>NUCLEOTIDE SEQUENCE [LARGE SCALE GENOMIC DNA]</scope>
    <source>
        <strain evidence="2">JU1422</strain>
    </source>
</reference>
<name>A0A2G5VTP4_9PELO</name>
<accession>A0A2G5VTP4</accession>
<dbReference type="AlphaFoldDB" id="A0A2G5VTP4"/>
<dbReference type="OrthoDB" id="5824153at2759"/>
<comment type="caution">
    <text evidence="1">The sequence shown here is derived from an EMBL/GenBank/DDBJ whole genome shotgun (WGS) entry which is preliminary data.</text>
</comment>
<organism evidence="1 2">
    <name type="scientific">Caenorhabditis nigoni</name>
    <dbReference type="NCBI Taxonomy" id="1611254"/>
    <lineage>
        <taxon>Eukaryota</taxon>
        <taxon>Metazoa</taxon>
        <taxon>Ecdysozoa</taxon>
        <taxon>Nematoda</taxon>
        <taxon>Chromadorea</taxon>
        <taxon>Rhabditida</taxon>
        <taxon>Rhabditina</taxon>
        <taxon>Rhabditomorpha</taxon>
        <taxon>Rhabditoidea</taxon>
        <taxon>Rhabditidae</taxon>
        <taxon>Peloderinae</taxon>
        <taxon>Caenorhabditis</taxon>
    </lineage>
</organism>
<gene>
    <name evidence="1" type="primary">Cni-F13E9.5</name>
    <name evidence="1" type="synonym">Cnig_chr_I.g547</name>
    <name evidence="1" type="ORF">B9Z55_000547</name>
</gene>
<protein>
    <submittedName>
        <fullName evidence="1">Uncharacterized protein</fullName>
    </submittedName>
</protein>
<sequence length="116" mass="13293">MPSAPLFSTCARGVVVKRLASQYEGFWFEPHWRQTLFDSFSSRCLVIGNTLQSIIESTADRKGLCKERVDKGHKPMVKWSKKTHTIEYVMDSVPLEKTAICEGKFQLILKENAKKE</sequence>
<evidence type="ECO:0000313" key="2">
    <source>
        <dbReference type="Proteomes" id="UP000230233"/>
    </source>
</evidence>
<evidence type="ECO:0000313" key="1">
    <source>
        <dbReference type="EMBL" id="PIC55153.1"/>
    </source>
</evidence>
<keyword evidence="2" id="KW-1185">Reference proteome</keyword>
<dbReference type="Proteomes" id="UP000230233">
    <property type="component" value="Chromosome I"/>
</dbReference>
<dbReference type="EMBL" id="PDUG01000001">
    <property type="protein sequence ID" value="PIC55153.1"/>
    <property type="molecule type" value="Genomic_DNA"/>
</dbReference>